<reference evidence="2 3" key="1">
    <citation type="submission" date="2023-06" db="EMBL/GenBank/DDBJ databases">
        <authorList>
            <person name="Yushchuk O."/>
            <person name="Binda E."/>
            <person name="Ruckert-Reed C."/>
            <person name="Fedorenko V."/>
            <person name="Kalinowski J."/>
            <person name="Marinelli F."/>
        </authorList>
    </citation>
    <scope>NUCLEOTIDE SEQUENCE [LARGE SCALE GENOMIC DNA]</scope>
    <source>
        <strain evidence="2 3">NRRL 3884</strain>
    </source>
</reference>
<proteinExistence type="predicted"/>
<feature type="compositionally biased region" description="Low complexity" evidence="1">
    <location>
        <begin position="26"/>
        <end position="36"/>
    </location>
</feature>
<evidence type="ECO:0000313" key="3">
    <source>
        <dbReference type="Proteomes" id="UP001240150"/>
    </source>
</evidence>
<dbReference type="Proteomes" id="UP001240150">
    <property type="component" value="Chromosome"/>
</dbReference>
<evidence type="ECO:0000256" key="1">
    <source>
        <dbReference type="SAM" id="MobiDB-lite"/>
    </source>
</evidence>
<dbReference type="EMBL" id="CP126980">
    <property type="protein sequence ID" value="WIM96992.1"/>
    <property type="molecule type" value="Genomic_DNA"/>
</dbReference>
<feature type="region of interest" description="Disordered" evidence="1">
    <location>
        <begin position="1"/>
        <end position="36"/>
    </location>
</feature>
<protein>
    <submittedName>
        <fullName evidence="2">Uncharacterized protein</fullName>
    </submittedName>
</protein>
<sequence length="139" mass="14845">MDLQRQPLDAGTDRSEPSPGAGRGFSLASASPASPSRVVRGAVGVVTFSATNTYSTSAAMTSSRFDANPRMAEAWQRLAAGIPHPADTDLLRHERFEAQQMARTGDPSYGRAHTATIEAGFTWDPEAAARDGIGYQRSY</sequence>
<keyword evidence="3" id="KW-1185">Reference proteome</keyword>
<accession>A0ABY8WHV3</accession>
<evidence type="ECO:0000313" key="2">
    <source>
        <dbReference type="EMBL" id="WIM96992.1"/>
    </source>
</evidence>
<organism evidence="2 3">
    <name type="scientific">Actinoplanes oblitus</name>
    <dbReference type="NCBI Taxonomy" id="3040509"/>
    <lineage>
        <taxon>Bacteria</taxon>
        <taxon>Bacillati</taxon>
        <taxon>Actinomycetota</taxon>
        <taxon>Actinomycetes</taxon>
        <taxon>Micromonosporales</taxon>
        <taxon>Micromonosporaceae</taxon>
        <taxon>Actinoplanes</taxon>
    </lineage>
</organism>
<gene>
    <name evidence="2" type="ORF">ACTOB_000475</name>
</gene>
<dbReference type="RefSeq" id="WP_284918327.1">
    <property type="nucleotide sequence ID" value="NZ_CP126980.1"/>
</dbReference>
<name>A0ABY8WHV3_9ACTN</name>